<dbReference type="AlphaFoldDB" id="A0A1G4UT00"/>
<keyword evidence="9" id="KW-1185">Reference proteome</keyword>
<dbReference type="InterPro" id="IPR018163">
    <property type="entry name" value="Thr/Ala-tRNA-synth_IIc_edit"/>
</dbReference>
<dbReference type="PROSITE" id="PS50860">
    <property type="entry name" value="AA_TRNA_LIGASE_II_ALA"/>
    <property type="match status" value="1"/>
</dbReference>
<evidence type="ECO:0000313" key="8">
    <source>
        <dbReference type="EMBL" id="SCW96664.1"/>
    </source>
</evidence>
<dbReference type="RefSeq" id="WP_091444649.1">
    <property type="nucleotide sequence ID" value="NZ_FMTP01000013.1"/>
</dbReference>
<dbReference type="InterPro" id="IPR051335">
    <property type="entry name" value="Alanyl-tRNA_Editing_Enzymes"/>
</dbReference>
<dbReference type="InterPro" id="IPR018165">
    <property type="entry name" value="Ala-tRNA-synth_IIc_core"/>
</dbReference>
<comment type="cofactor">
    <cofactor evidence="1">
        <name>Zn(2+)</name>
        <dbReference type="ChEBI" id="CHEBI:29105"/>
    </cofactor>
</comment>
<dbReference type="GO" id="GO:0006419">
    <property type="term" value="P:alanyl-tRNA aminoacylation"/>
    <property type="evidence" value="ECO:0007669"/>
    <property type="project" value="InterPro"/>
</dbReference>
<evidence type="ECO:0000256" key="6">
    <source>
        <dbReference type="ARBA" id="ARBA00032577"/>
    </source>
</evidence>
<dbReference type="PANTHER" id="PTHR43462:SF1">
    <property type="entry name" value="ALANYL-TRNA EDITING PROTEIN AARSD1"/>
    <property type="match status" value="1"/>
</dbReference>
<sequence>MTTLLLFRDDAYCQETSAVVTAVTPEGGIVVDRTVFYANGGGQPGDRGTLTRADGCEITIETAIYSPSKLDVIHVPVTGCELPEPGEAVTLRLDWSTRHKRMRMHTALHLLSVALPFPVTGGSIGEEESRLDFDIPEGGLDKDTVTAKLAEMIATGASVRERWISDEELLANPGLVKTMAVKPPMGTGKVRLVEIEGLDLQPCGGTHVRSLDEIGAVQVTKIEKKGQQNRRVRLAWA</sequence>
<dbReference type="InterPro" id="IPR018164">
    <property type="entry name" value="Ala-tRNA-synth_IIc_N"/>
</dbReference>
<dbReference type="Gene3D" id="2.40.30.130">
    <property type="match status" value="1"/>
</dbReference>
<keyword evidence="5" id="KW-0862">Zinc</keyword>
<dbReference type="EMBL" id="FMTP01000013">
    <property type="protein sequence ID" value="SCW96664.1"/>
    <property type="molecule type" value="Genomic_DNA"/>
</dbReference>
<evidence type="ECO:0000256" key="2">
    <source>
        <dbReference type="ARBA" id="ARBA00004496"/>
    </source>
</evidence>
<evidence type="ECO:0000259" key="7">
    <source>
        <dbReference type="PROSITE" id="PS50860"/>
    </source>
</evidence>
<name>A0A1G4UT00_9HYPH</name>
<reference evidence="9" key="1">
    <citation type="submission" date="2016-10" db="EMBL/GenBank/DDBJ databases">
        <authorList>
            <person name="Varghese N."/>
            <person name="Submissions S."/>
        </authorList>
    </citation>
    <scope>NUCLEOTIDE SEQUENCE [LARGE SCALE GENOMIC DNA]</scope>
    <source>
        <strain evidence="9">CGMCC 1.1761</strain>
    </source>
</reference>
<evidence type="ECO:0000313" key="9">
    <source>
        <dbReference type="Proteomes" id="UP000198889"/>
    </source>
</evidence>
<dbReference type="Gene3D" id="3.30.980.10">
    <property type="entry name" value="Threonyl-trna Synthetase, Chain A, domain 2"/>
    <property type="match status" value="1"/>
</dbReference>
<gene>
    <name evidence="8" type="ORF">SAMN05660859_0318</name>
</gene>
<dbReference type="InterPro" id="IPR009000">
    <property type="entry name" value="Transl_B-barrel_sf"/>
</dbReference>
<dbReference type="GO" id="GO:0002161">
    <property type="term" value="F:aminoacyl-tRNA deacylase activity"/>
    <property type="evidence" value="ECO:0007669"/>
    <property type="project" value="UniProtKB-ARBA"/>
</dbReference>
<evidence type="ECO:0000256" key="4">
    <source>
        <dbReference type="ARBA" id="ARBA00022723"/>
    </source>
</evidence>
<accession>A0A1G4UT00</accession>
<organism evidence="8 9">
    <name type="scientific">Ancylobacter rudongensis</name>
    <dbReference type="NCBI Taxonomy" id="177413"/>
    <lineage>
        <taxon>Bacteria</taxon>
        <taxon>Pseudomonadati</taxon>
        <taxon>Pseudomonadota</taxon>
        <taxon>Alphaproteobacteria</taxon>
        <taxon>Hyphomicrobiales</taxon>
        <taxon>Xanthobacteraceae</taxon>
        <taxon>Ancylobacter</taxon>
    </lineage>
</organism>
<dbReference type="Proteomes" id="UP000198889">
    <property type="component" value="Unassembled WGS sequence"/>
</dbReference>
<dbReference type="PANTHER" id="PTHR43462">
    <property type="entry name" value="ALANYL-TRNA EDITING PROTEIN"/>
    <property type="match status" value="1"/>
</dbReference>
<dbReference type="GO" id="GO:0004813">
    <property type="term" value="F:alanine-tRNA ligase activity"/>
    <property type="evidence" value="ECO:0007669"/>
    <property type="project" value="InterPro"/>
</dbReference>
<dbReference type="STRING" id="177413.SAMN05660859_0318"/>
<proteinExistence type="predicted"/>
<feature type="domain" description="Alanyl-transfer RNA synthetases family profile" evidence="7">
    <location>
        <begin position="1"/>
        <end position="237"/>
    </location>
</feature>
<dbReference type="Pfam" id="PF01411">
    <property type="entry name" value="tRNA-synt_2c"/>
    <property type="match status" value="1"/>
</dbReference>
<dbReference type="GO" id="GO:0005737">
    <property type="term" value="C:cytoplasm"/>
    <property type="evidence" value="ECO:0007669"/>
    <property type="project" value="UniProtKB-SubCell"/>
</dbReference>
<dbReference type="InterPro" id="IPR012947">
    <property type="entry name" value="tRNA_SAD"/>
</dbReference>
<evidence type="ECO:0000256" key="1">
    <source>
        <dbReference type="ARBA" id="ARBA00001947"/>
    </source>
</evidence>
<dbReference type="GO" id="GO:0005524">
    <property type="term" value="F:ATP binding"/>
    <property type="evidence" value="ECO:0007669"/>
    <property type="project" value="InterPro"/>
</dbReference>
<dbReference type="SUPFAM" id="SSF55186">
    <property type="entry name" value="ThrRS/AlaRS common domain"/>
    <property type="match status" value="1"/>
</dbReference>
<dbReference type="Pfam" id="PF07973">
    <property type="entry name" value="tRNA_SAD"/>
    <property type="match status" value="1"/>
</dbReference>
<keyword evidence="4" id="KW-0479">Metal-binding</keyword>
<dbReference type="GO" id="GO:0046872">
    <property type="term" value="F:metal ion binding"/>
    <property type="evidence" value="ECO:0007669"/>
    <property type="project" value="UniProtKB-KW"/>
</dbReference>
<evidence type="ECO:0000256" key="5">
    <source>
        <dbReference type="ARBA" id="ARBA00022833"/>
    </source>
</evidence>
<evidence type="ECO:0000256" key="3">
    <source>
        <dbReference type="ARBA" id="ARBA00017959"/>
    </source>
</evidence>
<dbReference type="GO" id="GO:0003676">
    <property type="term" value="F:nucleic acid binding"/>
    <property type="evidence" value="ECO:0007669"/>
    <property type="project" value="InterPro"/>
</dbReference>
<dbReference type="SUPFAM" id="SSF50447">
    <property type="entry name" value="Translation proteins"/>
    <property type="match status" value="1"/>
</dbReference>
<dbReference type="SMART" id="SM00863">
    <property type="entry name" value="tRNA_SAD"/>
    <property type="match status" value="1"/>
</dbReference>
<protein>
    <recommendedName>
        <fullName evidence="3">Alanine--tRNA ligase</fullName>
    </recommendedName>
    <alternativeName>
        <fullName evidence="6">Alanyl-tRNA synthetase</fullName>
    </alternativeName>
</protein>
<comment type="subcellular location">
    <subcellularLocation>
        <location evidence="2">Cytoplasm</location>
    </subcellularLocation>
</comment>